<gene>
    <name evidence="2" type="ORF">GCM10017643_09710</name>
</gene>
<feature type="transmembrane region" description="Helical" evidence="1">
    <location>
        <begin position="35"/>
        <end position="58"/>
    </location>
</feature>
<dbReference type="Pfam" id="PF19606">
    <property type="entry name" value="DUF6111"/>
    <property type="match status" value="1"/>
</dbReference>
<keyword evidence="1" id="KW-0812">Transmembrane</keyword>
<dbReference type="Proteomes" id="UP001143370">
    <property type="component" value="Unassembled WGS sequence"/>
</dbReference>
<organism evidence="2 3">
    <name type="scientific">Ancylobacter dichloromethanicus</name>
    <dbReference type="NCBI Taxonomy" id="518825"/>
    <lineage>
        <taxon>Bacteria</taxon>
        <taxon>Pseudomonadati</taxon>
        <taxon>Pseudomonadota</taxon>
        <taxon>Alphaproteobacteria</taxon>
        <taxon>Hyphomicrobiales</taxon>
        <taxon>Xanthobacteraceae</taxon>
        <taxon>Ancylobacter</taxon>
    </lineage>
</organism>
<evidence type="ECO:0000256" key="1">
    <source>
        <dbReference type="SAM" id="Phobius"/>
    </source>
</evidence>
<comment type="caution">
    <text evidence="2">The sequence shown here is derived from an EMBL/GenBank/DDBJ whole genome shotgun (WGS) entry which is preliminary data.</text>
</comment>
<protein>
    <submittedName>
        <fullName evidence="2">Uncharacterized protein</fullName>
    </submittedName>
</protein>
<dbReference type="InterPro" id="IPR046093">
    <property type="entry name" value="DUF6111"/>
</dbReference>
<name>A0A9W6MYA9_9HYPH</name>
<accession>A0A9W6MYA9</accession>
<dbReference type="AlphaFoldDB" id="A0A9W6MYA9"/>
<keyword evidence="1" id="KW-1133">Transmembrane helix</keyword>
<dbReference type="RefSeq" id="WP_213371575.1">
    <property type="nucleotide sequence ID" value="NZ_BSFJ01000005.1"/>
</dbReference>
<reference evidence="2" key="1">
    <citation type="journal article" date="2014" name="Int. J. Syst. Evol. Microbiol.">
        <title>Complete genome sequence of Corynebacterium casei LMG S-19264T (=DSM 44701T), isolated from a smear-ripened cheese.</title>
        <authorList>
            <consortium name="US DOE Joint Genome Institute (JGI-PGF)"/>
            <person name="Walter F."/>
            <person name="Albersmeier A."/>
            <person name="Kalinowski J."/>
            <person name="Ruckert C."/>
        </authorList>
    </citation>
    <scope>NUCLEOTIDE SEQUENCE</scope>
    <source>
        <strain evidence="2">VKM B-2484</strain>
    </source>
</reference>
<proteinExistence type="predicted"/>
<sequence length="86" mass="9374">MARLLAEIALFLVPFAAFAVYLRYGRKVDSVFAGWSLRAMIGCSVVAVLLVALSLYFLEASSRGPTTGRYVPPTWEDGVLVPGHIE</sequence>
<evidence type="ECO:0000313" key="3">
    <source>
        <dbReference type="Proteomes" id="UP001143370"/>
    </source>
</evidence>
<keyword evidence="1" id="KW-0472">Membrane</keyword>
<dbReference type="EMBL" id="BSFJ01000005">
    <property type="protein sequence ID" value="GLK70856.1"/>
    <property type="molecule type" value="Genomic_DNA"/>
</dbReference>
<reference evidence="2" key="2">
    <citation type="submission" date="2023-01" db="EMBL/GenBank/DDBJ databases">
        <authorList>
            <person name="Sun Q."/>
            <person name="Evtushenko L."/>
        </authorList>
    </citation>
    <scope>NUCLEOTIDE SEQUENCE</scope>
    <source>
        <strain evidence="2">VKM B-2484</strain>
    </source>
</reference>
<keyword evidence="3" id="KW-1185">Reference proteome</keyword>
<evidence type="ECO:0000313" key="2">
    <source>
        <dbReference type="EMBL" id="GLK70856.1"/>
    </source>
</evidence>